<comment type="caution">
    <text evidence="2">The sequence shown here is derived from an EMBL/GenBank/DDBJ whole genome shotgun (WGS) entry which is preliminary data.</text>
</comment>
<keyword evidence="1" id="KW-0732">Signal</keyword>
<reference evidence="2 3" key="1">
    <citation type="submission" date="2020-08" db="EMBL/GenBank/DDBJ databases">
        <title>Sequencing the genomes of 1000 actinobacteria strains.</title>
        <authorList>
            <person name="Klenk H.-P."/>
        </authorList>
    </citation>
    <scope>NUCLEOTIDE SEQUENCE [LARGE SCALE GENOMIC DNA]</scope>
    <source>
        <strain evidence="2 3">DSM 45886</strain>
    </source>
</reference>
<keyword evidence="3" id="KW-1185">Reference proteome</keyword>
<proteinExistence type="predicted"/>
<feature type="signal peptide" evidence="1">
    <location>
        <begin position="1"/>
        <end position="25"/>
    </location>
</feature>
<dbReference type="EMBL" id="JACHJW010000001">
    <property type="protein sequence ID" value="MBB4960808.1"/>
    <property type="molecule type" value="Genomic_DNA"/>
</dbReference>
<protein>
    <submittedName>
        <fullName evidence="2">Uncharacterized protein</fullName>
    </submittedName>
</protein>
<evidence type="ECO:0000313" key="3">
    <source>
        <dbReference type="Proteomes" id="UP000578819"/>
    </source>
</evidence>
<name>A0A7W7STQ6_9ACTN</name>
<dbReference type="AlphaFoldDB" id="A0A7W7STQ6"/>
<dbReference type="PROSITE" id="PS51257">
    <property type="entry name" value="PROKAR_LIPOPROTEIN"/>
    <property type="match status" value="1"/>
</dbReference>
<organism evidence="2 3">
    <name type="scientific">Micromonospora polyrhachis</name>
    <dbReference type="NCBI Taxonomy" id="1282883"/>
    <lineage>
        <taxon>Bacteria</taxon>
        <taxon>Bacillati</taxon>
        <taxon>Actinomycetota</taxon>
        <taxon>Actinomycetes</taxon>
        <taxon>Micromonosporales</taxon>
        <taxon>Micromonosporaceae</taxon>
        <taxon>Micromonospora</taxon>
    </lineage>
</organism>
<accession>A0A7W7STQ6</accession>
<sequence>MSEKRTRRGLLVGALGVAAALVLSACGGASQHADEGEHVHDNANGANVDVSDYLPNAGLAELTDASELVVSGRVVGAVSGVQIGESRDLEYTIYTIAVDEVIKGSAGESIEVALLTHIQRAAVVFDSRATPNRGDQGIWLLTKIAPEFKREGYVLTNQNSQLLVKSDGSGLAGGASSSVVAKEVKELGGLTGVLARLRDAAR</sequence>
<dbReference type="InterPro" id="IPR006311">
    <property type="entry name" value="TAT_signal"/>
</dbReference>
<dbReference type="PROSITE" id="PS51318">
    <property type="entry name" value="TAT"/>
    <property type="match status" value="1"/>
</dbReference>
<dbReference type="RefSeq" id="WP_184536525.1">
    <property type="nucleotide sequence ID" value="NZ_JACHJW010000001.1"/>
</dbReference>
<feature type="chain" id="PRO_5039084119" evidence="1">
    <location>
        <begin position="26"/>
        <end position="202"/>
    </location>
</feature>
<gene>
    <name evidence="2" type="ORF">FHR38_004541</name>
</gene>
<dbReference type="Proteomes" id="UP000578819">
    <property type="component" value="Unassembled WGS sequence"/>
</dbReference>
<evidence type="ECO:0000256" key="1">
    <source>
        <dbReference type="SAM" id="SignalP"/>
    </source>
</evidence>
<evidence type="ECO:0000313" key="2">
    <source>
        <dbReference type="EMBL" id="MBB4960808.1"/>
    </source>
</evidence>